<feature type="compositionally biased region" description="Pro residues" evidence="1">
    <location>
        <begin position="141"/>
        <end position="156"/>
    </location>
</feature>
<accession>A0ABS2JHS1</accession>
<feature type="compositionally biased region" description="Gly residues" evidence="1">
    <location>
        <begin position="424"/>
        <end position="440"/>
    </location>
</feature>
<feature type="compositionally biased region" description="Low complexity" evidence="1">
    <location>
        <begin position="285"/>
        <end position="298"/>
    </location>
</feature>
<dbReference type="Proteomes" id="UP000809587">
    <property type="component" value="Unassembled WGS sequence"/>
</dbReference>
<gene>
    <name evidence="2" type="ORF">JQN84_22865</name>
</gene>
<dbReference type="RefSeq" id="WP_204960570.1">
    <property type="nucleotide sequence ID" value="NZ_JAFEUO010000006.1"/>
</dbReference>
<feature type="compositionally biased region" description="Basic and acidic residues" evidence="1">
    <location>
        <begin position="481"/>
        <end position="497"/>
    </location>
</feature>
<feature type="compositionally biased region" description="Low complexity" evidence="1">
    <location>
        <begin position="175"/>
        <end position="189"/>
    </location>
</feature>
<organism evidence="2 3">
    <name type="scientific">Micromonospora humidisoli</name>
    <dbReference type="NCBI Taxonomy" id="2807622"/>
    <lineage>
        <taxon>Bacteria</taxon>
        <taxon>Bacillati</taxon>
        <taxon>Actinomycetota</taxon>
        <taxon>Actinomycetes</taxon>
        <taxon>Micromonosporales</taxon>
        <taxon>Micromonosporaceae</taxon>
        <taxon>Micromonospora</taxon>
    </lineage>
</organism>
<feature type="compositionally biased region" description="Low complexity" evidence="1">
    <location>
        <begin position="20"/>
        <end position="49"/>
    </location>
</feature>
<feature type="compositionally biased region" description="Low complexity" evidence="1">
    <location>
        <begin position="394"/>
        <end position="408"/>
    </location>
</feature>
<evidence type="ECO:0000313" key="3">
    <source>
        <dbReference type="Proteomes" id="UP000809587"/>
    </source>
</evidence>
<reference evidence="2 3" key="1">
    <citation type="submission" date="2021-02" db="EMBL/GenBank/DDBJ databases">
        <authorList>
            <person name="Lee D.-H."/>
        </authorList>
    </citation>
    <scope>NUCLEOTIDE SEQUENCE [LARGE SCALE GENOMIC DNA]</scope>
    <source>
        <strain evidence="2 3">MMS20-R2-29</strain>
    </source>
</reference>
<feature type="region of interest" description="Disordered" evidence="1">
    <location>
        <begin position="20"/>
        <end position="497"/>
    </location>
</feature>
<name>A0ABS2JHS1_9ACTN</name>
<keyword evidence="3" id="KW-1185">Reference proteome</keyword>
<dbReference type="EMBL" id="JAFEUO010000006">
    <property type="protein sequence ID" value="MBM7085369.1"/>
    <property type="molecule type" value="Genomic_DNA"/>
</dbReference>
<proteinExistence type="predicted"/>
<evidence type="ECO:0000313" key="2">
    <source>
        <dbReference type="EMBL" id="MBM7085369.1"/>
    </source>
</evidence>
<feature type="compositionally biased region" description="Basic and acidic residues" evidence="1">
    <location>
        <begin position="217"/>
        <end position="230"/>
    </location>
</feature>
<feature type="compositionally biased region" description="Low complexity" evidence="1">
    <location>
        <begin position="441"/>
        <end position="452"/>
    </location>
</feature>
<comment type="caution">
    <text evidence="2">The sequence shown here is derived from an EMBL/GenBank/DDBJ whole genome shotgun (WGS) entry which is preliminary data.</text>
</comment>
<evidence type="ECO:0000256" key="1">
    <source>
        <dbReference type="SAM" id="MobiDB-lite"/>
    </source>
</evidence>
<protein>
    <submittedName>
        <fullName evidence="2">Uncharacterized protein</fullName>
    </submittedName>
</protein>
<sequence>MPRRPRPRDWLATRLRAAADAVAPAPAAQPTAPATPFTGTDPAARWAGPAPVPGGPARPPDHWLPRGPGQPPDHWLRTVAAHAPGLLHDLVGPAADDPPGPPSAAGPWPASHPGVRGQSTPASAEPPPDAGAPTADRHPAHPPVAVPPPAPAPPTAPWGSSPVPSPVTGTHLPRSGGPTAATPTTGSAGHRVHPPMVHDPDPATAHPTTAHPVHQPPGHDPDPATAHDPDPAATARPSPQARPTGVATPPGPEWTARAGLGWLRRPGRRRTTPPRPPTTRPRPEPTTGAGAELATGAGPQPVTEIGPRSGTGRDPGWAAAPGAQASDPRGWAGHRPPSDVDRGTPLPGGGRYRTPDVPSPAPGRGWPDRPEPGRAAEAATSTGRRPVDGRRTDAVAAAGDAALGRPAGWGRPDPGRTGDPVTGGWRGGGTHPGPAGGATGRGTVTRRTTATRWPQDVPVPAGDPWPALPDDGPWRRPTGTARDDARDARLDAEQRGC</sequence>
<feature type="compositionally biased region" description="Low complexity" evidence="1">
    <location>
        <begin position="105"/>
        <end position="114"/>
    </location>
</feature>